<dbReference type="AlphaFoldDB" id="A0A5P0YSG0"/>
<accession>A0A5P0YSG0</accession>
<dbReference type="OrthoDB" id="7626403at2"/>
<evidence type="ECO:0000313" key="1">
    <source>
        <dbReference type="EMBL" id="MBB1259410.1"/>
    </source>
</evidence>
<reference evidence="2 3" key="1">
    <citation type="submission" date="2019-10" db="EMBL/GenBank/DDBJ databases">
        <title>Streptomyces sp. nov., a novel actinobacterium isolated from alkaline environment.</title>
        <authorList>
            <person name="Golinska P."/>
        </authorList>
    </citation>
    <scope>NUCLEOTIDE SEQUENCE [LARGE SCALE GENOMIC DNA]</scope>
    <source>
        <strain evidence="2 3">OF1</strain>
    </source>
</reference>
<evidence type="ECO:0000313" key="4">
    <source>
        <dbReference type="Proteomes" id="UP000517765"/>
    </source>
</evidence>
<gene>
    <name evidence="2" type="ORF">FNX44_015545</name>
    <name evidence="1" type="ORF">H3147_11250</name>
</gene>
<reference evidence="4" key="2">
    <citation type="submission" date="2020-05" db="EMBL/GenBank/DDBJ databases">
        <title>Classification of alakaliphilic streptomycetes isolated from an alkaline soil next to Lonar Crater, India and a proposal for the recognition of Streptomyces alkaliterrae sp. nov.</title>
        <authorList>
            <person name="Golinska P."/>
        </authorList>
    </citation>
    <scope>NUCLEOTIDE SEQUENCE [LARGE SCALE GENOMIC DNA]</scope>
    <source>
        <strain evidence="4">OF8</strain>
    </source>
</reference>
<comment type="caution">
    <text evidence="2">The sequence shown here is derived from an EMBL/GenBank/DDBJ whole genome shotgun (WGS) entry which is preliminary data.</text>
</comment>
<name>A0A5P0YSG0_9ACTN</name>
<keyword evidence="3" id="KW-1185">Reference proteome</keyword>
<dbReference type="Proteomes" id="UP000320857">
    <property type="component" value="Unassembled WGS sequence"/>
</dbReference>
<dbReference type="RefSeq" id="WP_143648842.1">
    <property type="nucleotide sequence ID" value="NZ_JABJXA010000052.1"/>
</dbReference>
<dbReference type="EMBL" id="JABJXA010000052">
    <property type="protein sequence ID" value="MBB1259410.1"/>
    <property type="molecule type" value="Genomic_DNA"/>
</dbReference>
<sequence>MPVRVSGLAVGLSGHLSRPGYVSASPCLRPGVVTPLTVTWLTPAQLAAVDATELPNCWRAFLPMADVPVSTTDGRPLPVDGVHVYVNARGLLSHSDESPRRTADQWTVISSLLAESARLRSLFGPTPESWVSRALADPGLSAQGTAAFHAEGWVRPHNDFQRFARQSA</sequence>
<evidence type="ECO:0000313" key="3">
    <source>
        <dbReference type="Proteomes" id="UP000320857"/>
    </source>
</evidence>
<protein>
    <submittedName>
        <fullName evidence="2">Uncharacterized protein</fullName>
    </submittedName>
</protein>
<reference evidence="1" key="3">
    <citation type="journal article" name="Syst. Appl. Microbiol.">
        <title>Streptomyces alkaliterrae sp. nov., isolated from an alkaline soil, and emended descriptions of Streptomyces alkaliphilus, Streptomyces calidiresistens and Streptomyces durbertensis.</title>
        <authorList>
            <person name="Swiecimska M."/>
            <person name="Golinska P."/>
            <person name="Nouioui I."/>
            <person name="Wypij M."/>
            <person name="Rai M."/>
            <person name="Sangal V."/>
            <person name="Goodfellow M."/>
        </authorList>
    </citation>
    <scope>NUCLEOTIDE SEQUENCE</scope>
    <source>
        <strain evidence="1">OF8</strain>
    </source>
</reference>
<proteinExistence type="predicted"/>
<organism evidence="2 3">
    <name type="scientific">Streptomyces alkaliterrae</name>
    <dbReference type="NCBI Taxonomy" id="2213162"/>
    <lineage>
        <taxon>Bacteria</taxon>
        <taxon>Bacillati</taxon>
        <taxon>Actinomycetota</taxon>
        <taxon>Actinomycetes</taxon>
        <taxon>Kitasatosporales</taxon>
        <taxon>Streptomycetaceae</taxon>
        <taxon>Streptomyces</taxon>
    </lineage>
</organism>
<dbReference type="EMBL" id="VJYK02000154">
    <property type="protein sequence ID" value="MQS03261.1"/>
    <property type="molecule type" value="Genomic_DNA"/>
</dbReference>
<evidence type="ECO:0000313" key="2">
    <source>
        <dbReference type="EMBL" id="MQS03261.1"/>
    </source>
</evidence>
<dbReference type="Proteomes" id="UP000517765">
    <property type="component" value="Unassembled WGS sequence"/>
</dbReference>